<reference evidence="3" key="2">
    <citation type="journal article" name="Front. Microbiol.">
        <title>Degradative Capacity of Two Strains of Rhodonia placenta: From Phenotype to Genotype.</title>
        <authorList>
            <person name="Kolle M."/>
            <person name="Horta M.A.C."/>
            <person name="Nowrousian M."/>
            <person name="Ohm R.A."/>
            <person name="Benz J.P."/>
            <person name="Pilgard A."/>
        </authorList>
    </citation>
    <scope>NUCLEOTIDE SEQUENCE</scope>
    <source>
        <strain evidence="3">FPRL280</strain>
    </source>
</reference>
<keyword evidence="2" id="KW-0812">Transmembrane</keyword>
<feature type="region of interest" description="Disordered" evidence="1">
    <location>
        <begin position="1"/>
        <end position="28"/>
    </location>
</feature>
<feature type="compositionally biased region" description="Basic residues" evidence="1">
    <location>
        <begin position="134"/>
        <end position="146"/>
    </location>
</feature>
<name>A0A8H7P912_9APHY</name>
<dbReference type="Proteomes" id="UP000639403">
    <property type="component" value="Unassembled WGS sequence"/>
</dbReference>
<feature type="transmembrane region" description="Helical" evidence="2">
    <location>
        <begin position="40"/>
        <end position="64"/>
    </location>
</feature>
<dbReference type="AlphaFoldDB" id="A0A8H7P912"/>
<sequence length="297" mass="31916">MRMLEAEFGGKQKAPEDDEEKVGSVDPKGKLITDGPKKRIAVRCIEVLLAATSSVASIYSALIIKPSSSPPPANKLPAYLLYILSFLTVLGTIYLFLIYPCCCGSRPRSRDAAFEQGPGGLMVLPVQSLPGGGKKGKGGKGKKHKGGGGASDGVQVNLIVDPTMFGGGRQDEDEWEDEQGEDGETELGPPGSYAPRRRRPRRRGIFAGLALEAQWKRARKQLKVGMVFDVVAWVLWGAVFVVVLMGKRCPVGGYNGWCDAYNLASAAACLLCVSFGVSIFFDIKDLHASKASPRTRP</sequence>
<comment type="caution">
    <text evidence="3">The sequence shown here is derived from an EMBL/GenBank/DDBJ whole genome shotgun (WGS) entry which is preliminary data.</text>
</comment>
<feature type="transmembrane region" description="Helical" evidence="2">
    <location>
        <begin position="224"/>
        <end position="245"/>
    </location>
</feature>
<keyword evidence="2" id="KW-0472">Membrane</keyword>
<keyword evidence="2" id="KW-1133">Transmembrane helix</keyword>
<protein>
    <recommendedName>
        <fullName evidence="5">MARVEL domain-containing protein</fullName>
    </recommendedName>
</protein>
<evidence type="ECO:0008006" key="5">
    <source>
        <dbReference type="Google" id="ProtNLM"/>
    </source>
</evidence>
<feature type="compositionally biased region" description="Acidic residues" evidence="1">
    <location>
        <begin position="171"/>
        <end position="185"/>
    </location>
</feature>
<feature type="transmembrane region" description="Helical" evidence="2">
    <location>
        <begin position="260"/>
        <end position="281"/>
    </location>
</feature>
<feature type="region of interest" description="Disordered" evidence="1">
    <location>
        <begin position="169"/>
        <end position="198"/>
    </location>
</feature>
<proteinExistence type="predicted"/>
<organism evidence="3 4">
    <name type="scientific">Rhodonia placenta</name>
    <dbReference type="NCBI Taxonomy" id="104341"/>
    <lineage>
        <taxon>Eukaryota</taxon>
        <taxon>Fungi</taxon>
        <taxon>Dikarya</taxon>
        <taxon>Basidiomycota</taxon>
        <taxon>Agaricomycotina</taxon>
        <taxon>Agaricomycetes</taxon>
        <taxon>Polyporales</taxon>
        <taxon>Adustoporiaceae</taxon>
        <taxon>Rhodonia</taxon>
    </lineage>
</organism>
<dbReference type="EMBL" id="JADOXO010000015">
    <property type="protein sequence ID" value="KAF9819777.1"/>
    <property type="molecule type" value="Genomic_DNA"/>
</dbReference>
<feature type="transmembrane region" description="Helical" evidence="2">
    <location>
        <begin position="76"/>
        <end position="99"/>
    </location>
</feature>
<accession>A0A8H7P912</accession>
<reference evidence="3" key="1">
    <citation type="submission" date="2020-11" db="EMBL/GenBank/DDBJ databases">
        <authorList>
            <person name="Koelle M."/>
            <person name="Horta M.A.C."/>
            <person name="Nowrousian M."/>
            <person name="Ohm R.A."/>
            <person name="Benz P."/>
            <person name="Pilgard A."/>
        </authorList>
    </citation>
    <scope>NUCLEOTIDE SEQUENCE</scope>
    <source>
        <strain evidence="3">FPRL280</strain>
    </source>
</reference>
<evidence type="ECO:0000313" key="3">
    <source>
        <dbReference type="EMBL" id="KAF9819777.1"/>
    </source>
</evidence>
<gene>
    <name evidence="3" type="ORF">IEO21_01868</name>
</gene>
<evidence type="ECO:0000256" key="1">
    <source>
        <dbReference type="SAM" id="MobiDB-lite"/>
    </source>
</evidence>
<evidence type="ECO:0000313" key="4">
    <source>
        <dbReference type="Proteomes" id="UP000639403"/>
    </source>
</evidence>
<feature type="region of interest" description="Disordered" evidence="1">
    <location>
        <begin position="125"/>
        <end position="152"/>
    </location>
</feature>
<evidence type="ECO:0000256" key="2">
    <source>
        <dbReference type="SAM" id="Phobius"/>
    </source>
</evidence>